<proteinExistence type="predicted"/>
<protein>
    <submittedName>
        <fullName evidence="2">Uncharacterized protein</fullName>
    </submittedName>
</protein>
<sequence>MNSQSHASQGLITVFARRALNASSLPPSKPRLVSLGGTEGLSDGRTTAHQQKKHHVKRRYKERDRKEDLRTYLSLHHRVSVSKGSAESEWTERERSSLTHGAANVTLSEPNSQGLCHCL</sequence>
<name>A0AAN8CY31_9TELE</name>
<accession>A0AAN8CY31</accession>
<evidence type="ECO:0000256" key="1">
    <source>
        <dbReference type="SAM" id="MobiDB-lite"/>
    </source>
</evidence>
<comment type="caution">
    <text evidence="2">The sequence shown here is derived from an EMBL/GenBank/DDBJ whole genome shotgun (WGS) entry which is preliminary data.</text>
</comment>
<feature type="region of interest" description="Disordered" evidence="1">
    <location>
        <begin position="83"/>
        <end position="102"/>
    </location>
</feature>
<evidence type="ECO:0000313" key="3">
    <source>
        <dbReference type="Proteomes" id="UP001335648"/>
    </source>
</evidence>
<dbReference type="AlphaFoldDB" id="A0AAN8CY31"/>
<dbReference type="Proteomes" id="UP001335648">
    <property type="component" value="Unassembled WGS sequence"/>
</dbReference>
<evidence type="ECO:0000313" key="2">
    <source>
        <dbReference type="EMBL" id="KAK5910335.1"/>
    </source>
</evidence>
<feature type="compositionally biased region" description="Basic residues" evidence="1">
    <location>
        <begin position="50"/>
        <end position="60"/>
    </location>
</feature>
<keyword evidence="3" id="KW-1185">Reference proteome</keyword>
<organism evidence="2 3">
    <name type="scientific">Champsocephalus esox</name>
    <name type="common">pike icefish</name>
    <dbReference type="NCBI Taxonomy" id="159716"/>
    <lineage>
        <taxon>Eukaryota</taxon>
        <taxon>Metazoa</taxon>
        <taxon>Chordata</taxon>
        <taxon>Craniata</taxon>
        <taxon>Vertebrata</taxon>
        <taxon>Euteleostomi</taxon>
        <taxon>Actinopterygii</taxon>
        <taxon>Neopterygii</taxon>
        <taxon>Teleostei</taxon>
        <taxon>Neoteleostei</taxon>
        <taxon>Acanthomorphata</taxon>
        <taxon>Eupercaria</taxon>
        <taxon>Perciformes</taxon>
        <taxon>Notothenioidei</taxon>
        <taxon>Channichthyidae</taxon>
        <taxon>Champsocephalus</taxon>
    </lineage>
</organism>
<reference evidence="2 3" key="1">
    <citation type="journal article" date="2023" name="Mol. Biol. Evol.">
        <title>Genomics of Secondarily Temperate Adaptation in the Only Non-Antarctic Icefish.</title>
        <authorList>
            <person name="Rivera-Colon A.G."/>
            <person name="Rayamajhi N."/>
            <person name="Minhas B.F."/>
            <person name="Madrigal G."/>
            <person name="Bilyk K.T."/>
            <person name="Yoon V."/>
            <person name="Hune M."/>
            <person name="Gregory S."/>
            <person name="Cheng C.H.C."/>
            <person name="Catchen J.M."/>
        </authorList>
    </citation>
    <scope>NUCLEOTIDE SEQUENCE [LARGE SCALE GENOMIC DNA]</scope>
    <source>
        <strain evidence="2">JC2023a</strain>
    </source>
</reference>
<feature type="region of interest" description="Disordered" evidence="1">
    <location>
        <begin position="39"/>
        <end position="65"/>
    </location>
</feature>
<dbReference type="EMBL" id="JAULUE010002048">
    <property type="protein sequence ID" value="KAK5910335.1"/>
    <property type="molecule type" value="Genomic_DNA"/>
</dbReference>
<gene>
    <name evidence="2" type="ORF">CesoFtcFv8_004179</name>
</gene>